<accession>A0AAX3LRE6</accession>
<name>A0AAX3LRE6_9RHOB</name>
<dbReference type="Pfam" id="PF24718">
    <property type="entry name" value="HTH_73"/>
    <property type="match status" value="1"/>
</dbReference>
<dbReference type="AlphaFoldDB" id="A0AAX3LRE6"/>
<sequence length="73" mass="8339">MRTADLANTFADRYHNAAERQVVVSIHLFGIEFAEQLKGQNIQEICELARVPKSYGTEIRKGMRLAPHVELKK</sequence>
<protein>
    <recommendedName>
        <fullName evidence="1">HTH-like domain-containing protein</fullName>
    </recommendedName>
</protein>
<evidence type="ECO:0000259" key="1">
    <source>
        <dbReference type="Pfam" id="PF24718"/>
    </source>
</evidence>
<dbReference type="InterPro" id="IPR056975">
    <property type="entry name" value="HTH_73"/>
</dbReference>
<evidence type="ECO:0000313" key="3">
    <source>
        <dbReference type="Proteomes" id="UP001210770"/>
    </source>
</evidence>
<organism evidence="2 3">
    <name type="scientific">Sulfitobacter faviae</name>
    <dbReference type="NCBI Taxonomy" id="1775881"/>
    <lineage>
        <taxon>Bacteria</taxon>
        <taxon>Pseudomonadati</taxon>
        <taxon>Pseudomonadota</taxon>
        <taxon>Alphaproteobacteria</taxon>
        <taxon>Rhodobacterales</taxon>
        <taxon>Roseobacteraceae</taxon>
        <taxon>Sulfitobacter</taxon>
    </lineage>
</organism>
<dbReference type="RefSeq" id="WP_271689337.1">
    <property type="nucleotide sequence ID" value="NZ_CP116423.1"/>
</dbReference>
<gene>
    <name evidence="2" type="ORF">PL336_04750</name>
</gene>
<dbReference type="Proteomes" id="UP001210770">
    <property type="component" value="Chromosome"/>
</dbReference>
<feature type="domain" description="HTH-like" evidence="1">
    <location>
        <begin position="4"/>
        <end position="72"/>
    </location>
</feature>
<reference evidence="2" key="1">
    <citation type="submission" date="2023-01" db="EMBL/GenBank/DDBJ databases">
        <title>Comparative genomic analysis of cold water coral derived Sulfitobacter faviae: insights into their metabolism and habitat adaptation.</title>
        <authorList>
            <person name="Guo Y."/>
            <person name="Lin S."/>
            <person name="Huang Z."/>
            <person name="Tang K."/>
            <person name="Wang X."/>
        </authorList>
    </citation>
    <scope>NUCLEOTIDE SEQUENCE</scope>
    <source>
        <strain evidence="2">SCSIO W_1865</strain>
    </source>
</reference>
<evidence type="ECO:0000313" key="2">
    <source>
        <dbReference type="EMBL" id="WCE71160.1"/>
    </source>
</evidence>
<dbReference type="EMBL" id="CP116423">
    <property type="protein sequence ID" value="WCE71160.1"/>
    <property type="molecule type" value="Genomic_DNA"/>
</dbReference>
<proteinExistence type="predicted"/>